<feature type="domain" description="DRBM" evidence="14">
    <location>
        <begin position="169"/>
        <end position="234"/>
    </location>
</feature>
<evidence type="ECO:0000256" key="1">
    <source>
        <dbReference type="ARBA" id="ARBA00000109"/>
    </source>
</evidence>
<evidence type="ECO:0000259" key="14">
    <source>
        <dbReference type="PROSITE" id="PS50137"/>
    </source>
</evidence>
<comment type="similarity">
    <text evidence="2">Belongs to the ribonuclease III family.</text>
</comment>
<dbReference type="InterPro" id="IPR011907">
    <property type="entry name" value="RNase_III"/>
</dbReference>
<comment type="catalytic activity">
    <reaction evidence="1 12">
        <text>Endonucleolytic cleavage to 5'-phosphomonoester.</text>
        <dbReference type="EC" id="3.1.26.3"/>
    </reaction>
</comment>
<dbReference type="SMART" id="SM00535">
    <property type="entry name" value="RIBOc"/>
    <property type="match status" value="1"/>
</dbReference>
<dbReference type="FunFam" id="1.10.1520.10:FF:000001">
    <property type="entry name" value="Ribonuclease 3"/>
    <property type="match status" value="1"/>
</dbReference>
<comment type="subcellular location">
    <subcellularLocation>
        <location evidence="12">Cytoplasm</location>
    </subcellularLocation>
</comment>
<evidence type="ECO:0000256" key="13">
    <source>
        <dbReference type="SAM" id="MobiDB-lite"/>
    </source>
</evidence>
<dbReference type="SMART" id="SM00358">
    <property type="entry name" value="DSRM"/>
    <property type="match status" value="1"/>
</dbReference>
<protein>
    <recommendedName>
        <fullName evidence="12">Ribonuclease 3</fullName>
        <ecNumber evidence="12">3.1.26.3</ecNumber>
    </recommendedName>
    <alternativeName>
        <fullName evidence="12">Ribonuclease III</fullName>
        <shortName evidence="12">RNase III</shortName>
    </alternativeName>
</protein>
<dbReference type="PANTHER" id="PTHR14950:SF37">
    <property type="entry name" value="ENDORIBONUCLEASE DICER"/>
    <property type="match status" value="1"/>
</dbReference>
<dbReference type="SUPFAM" id="SSF69065">
    <property type="entry name" value="RNase III domain-like"/>
    <property type="match status" value="1"/>
</dbReference>
<feature type="active site" evidence="12">
    <location>
        <position position="59"/>
    </location>
</feature>
<comment type="function">
    <text evidence="11 12">Digests double-stranded RNA. Involved in the processing of primary rRNA transcript to yield the immediate precursors to the large and small rRNAs (23S and 16S). Processes some mRNAs, and tRNAs when they are encoded in the rRNA operon. Processes pre-crRNA and tracrRNA of type II CRISPR loci if present in the organism.</text>
</comment>
<dbReference type="InterPro" id="IPR014720">
    <property type="entry name" value="dsRBD_dom"/>
</dbReference>
<evidence type="ECO:0000256" key="8">
    <source>
        <dbReference type="ARBA" id="ARBA00022801"/>
    </source>
</evidence>
<dbReference type="GO" id="GO:0019843">
    <property type="term" value="F:rRNA binding"/>
    <property type="evidence" value="ECO:0007669"/>
    <property type="project" value="UniProtKB-KW"/>
</dbReference>
<keyword evidence="7 12" id="KW-0255">Endonuclease</keyword>
<reference evidence="17" key="1">
    <citation type="submission" date="2017-09" db="EMBL/GenBank/DDBJ databases">
        <title>Depth-based differentiation of microbial function through sediment-hosted aquifers and enrichment of novel symbionts in the deep terrestrial subsurface.</title>
        <authorList>
            <person name="Probst A.J."/>
            <person name="Ladd B."/>
            <person name="Jarett J.K."/>
            <person name="Geller-Mcgrath D.E."/>
            <person name="Sieber C.M.K."/>
            <person name="Emerson J.B."/>
            <person name="Anantharaman K."/>
            <person name="Thomas B.C."/>
            <person name="Malmstrom R."/>
            <person name="Stieglmeier M."/>
            <person name="Klingl A."/>
            <person name="Woyke T."/>
            <person name="Ryan C.M."/>
            <person name="Banfield J.F."/>
        </authorList>
    </citation>
    <scope>NUCLEOTIDE SEQUENCE [LARGE SCALE GENOMIC DNA]</scope>
</reference>
<comment type="caution">
    <text evidence="16">The sequence shown here is derived from an EMBL/GenBank/DDBJ whole genome shotgun (WGS) entry which is preliminary data.</text>
</comment>
<keyword evidence="4 12" id="KW-0507">mRNA processing</keyword>
<evidence type="ECO:0000256" key="6">
    <source>
        <dbReference type="ARBA" id="ARBA00022723"/>
    </source>
</evidence>
<dbReference type="Proteomes" id="UP000229554">
    <property type="component" value="Unassembled WGS sequence"/>
</dbReference>
<dbReference type="PROSITE" id="PS50137">
    <property type="entry name" value="DS_RBD"/>
    <property type="match status" value="1"/>
</dbReference>
<feature type="region of interest" description="Disordered" evidence="13">
    <location>
        <begin position="213"/>
        <end position="234"/>
    </location>
</feature>
<dbReference type="GO" id="GO:0004525">
    <property type="term" value="F:ribonuclease III activity"/>
    <property type="evidence" value="ECO:0007669"/>
    <property type="project" value="UniProtKB-UniRule"/>
</dbReference>
<dbReference type="NCBIfam" id="TIGR02191">
    <property type="entry name" value="RNaseIII"/>
    <property type="match status" value="1"/>
</dbReference>
<keyword evidence="12" id="KW-0819">tRNA processing</keyword>
<dbReference type="EMBL" id="PFED01000219">
    <property type="protein sequence ID" value="PJE62353.1"/>
    <property type="molecule type" value="Genomic_DNA"/>
</dbReference>
<evidence type="ECO:0000313" key="16">
    <source>
        <dbReference type="EMBL" id="PJE62353.1"/>
    </source>
</evidence>
<keyword evidence="6 12" id="KW-0479">Metal-binding</keyword>
<keyword evidence="12" id="KW-0699">rRNA-binding</keyword>
<dbReference type="Gene3D" id="3.30.160.20">
    <property type="match status" value="1"/>
</dbReference>
<dbReference type="Pfam" id="PF00035">
    <property type="entry name" value="dsrm"/>
    <property type="match status" value="1"/>
</dbReference>
<dbReference type="Gene3D" id="1.10.1520.10">
    <property type="entry name" value="Ribonuclease III domain"/>
    <property type="match status" value="1"/>
</dbReference>
<evidence type="ECO:0000259" key="15">
    <source>
        <dbReference type="PROSITE" id="PS50142"/>
    </source>
</evidence>
<keyword evidence="3 12" id="KW-0698">rRNA processing</keyword>
<dbReference type="InterPro" id="IPR000999">
    <property type="entry name" value="RNase_III_dom"/>
</dbReference>
<dbReference type="HAMAP" id="MF_00104">
    <property type="entry name" value="RNase_III"/>
    <property type="match status" value="1"/>
</dbReference>
<dbReference type="CDD" id="cd00593">
    <property type="entry name" value="RIBOc"/>
    <property type="match status" value="1"/>
</dbReference>
<dbReference type="GO" id="GO:0006397">
    <property type="term" value="P:mRNA processing"/>
    <property type="evidence" value="ECO:0007669"/>
    <property type="project" value="UniProtKB-UniRule"/>
</dbReference>
<evidence type="ECO:0000256" key="9">
    <source>
        <dbReference type="ARBA" id="ARBA00022842"/>
    </source>
</evidence>
<feature type="domain" description="RNase III" evidence="15">
    <location>
        <begin position="10"/>
        <end position="142"/>
    </location>
</feature>
<dbReference type="GO" id="GO:0006364">
    <property type="term" value="P:rRNA processing"/>
    <property type="evidence" value="ECO:0007669"/>
    <property type="project" value="UniProtKB-UniRule"/>
</dbReference>
<keyword evidence="10 12" id="KW-0694">RNA-binding</keyword>
<keyword evidence="12" id="KW-0963">Cytoplasm</keyword>
<dbReference type="SUPFAM" id="SSF54768">
    <property type="entry name" value="dsRNA-binding domain-like"/>
    <property type="match status" value="1"/>
</dbReference>
<dbReference type="GO" id="GO:0046872">
    <property type="term" value="F:metal ion binding"/>
    <property type="evidence" value="ECO:0007669"/>
    <property type="project" value="UniProtKB-KW"/>
</dbReference>
<name>A0A2M8KR16_9BACT</name>
<dbReference type="GO" id="GO:0005737">
    <property type="term" value="C:cytoplasm"/>
    <property type="evidence" value="ECO:0007669"/>
    <property type="project" value="UniProtKB-SubCell"/>
</dbReference>
<evidence type="ECO:0000256" key="3">
    <source>
        <dbReference type="ARBA" id="ARBA00022552"/>
    </source>
</evidence>
<keyword evidence="5 12" id="KW-0540">Nuclease</keyword>
<dbReference type="AlphaFoldDB" id="A0A2M8KR16"/>
<dbReference type="PANTHER" id="PTHR14950">
    <property type="entry name" value="DICER-RELATED"/>
    <property type="match status" value="1"/>
</dbReference>
<dbReference type="CDD" id="cd10845">
    <property type="entry name" value="DSRM_RNAse_III_family"/>
    <property type="match status" value="1"/>
</dbReference>
<evidence type="ECO:0000313" key="17">
    <source>
        <dbReference type="Proteomes" id="UP000229554"/>
    </source>
</evidence>
<evidence type="ECO:0000256" key="4">
    <source>
        <dbReference type="ARBA" id="ARBA00022664"/>
    </source>
</evidence>
<evidence type="ECO:0000256" key="2">
    <source>
        <dbReference type="ARBA" id="ARBA00010183"/>
    </source>
</evidence>
<evidence type="ECO:0000256" key="5">
    <source>
        <dbReference type="ARBA" id="ARBA00022722"/>
    </source>
</evidence>
<dbReference type="InterPro" id="IPR036389">
    <property type="entry name" value="RNase_III_sf"/>
</dbReference>
<dbReference type="EC" id="3.1.26.3" evidence="12"/>
<comment type="cofactor">
    <cofactor evidence="12">
        <name>Mg(2+)</name>
        <dbReference type="ChEBI" id="CHEBI:18420"/>
    </cofactor>
</comment>
<dbReference type="Pfam" id="PF14622">
    <property type="entry name" value="Ribonucleas_3_3"/>
    <property type="match status" value="1"/>
</dbReference>
<dbReference type="PROSITE" id="PS50142">
    <property type="entry name" value="RNASE_3_2"/>
    <property type="match status" value="1"/>
</dbReference>
<keyword evidence="9 12" id="KW-0460">Magnesium</keyword>
<dbReference type="PROSITE" id="PS00517">
    <property type="entry name" value="RNASE_3_1"/>
    <property type="match status" value="1"/>
</dbReference>
<organism evidence="16 17">
    <name type="scientific">Candidatus Roizmanbacteria bacterium CG10_big_fil_rev_8_21_14_0_10_39_6</name>
    <dbReference type="NCBI Taxonomy" id="1974853"/>
    <lineage>
        <taxon>Bacteria</taxon>
        <taxon>Candidatus Roizmaniibacteriota</taxon>
    </lineage>
</organism>
<feature type="active site" evidence="12">
    <location>
        <position position="131"/>
    </location>
</feature>
<evidence type="ECO:0000256" key="7">
    <source>
        <dbReference type="ARBA" id="ARBA00022759"/>
    </source>
</evidence>
<feature type="binding site" evidence="12">
    <location>
        <position position="55"/>
    </location>
    <ligand>
        <name>Mg(2+)</name>
        <dbReference type="ChEBI" id="CHEBI:18420"/>
    </ligand>
</feature>
<accession>A0A2M8KR16</accession>
<feature type="binding site" evidence="12">
    <location>
        <position position="128"/>
    </location>
    <ligand>
        <name>Mg(2+)</name>
        <dbReference type="ChEBI" id="CHEBI:18420"/>
    </ligand>
</feature>
<dbReference type="GO" id="GO:0008033">
    <property type="term" value="P:tRNA processing"/>
    <property type="evidence" value="ECO:0007669"/>
    <property type="project" value="UniProtKB-KW"/>
</dbReference>
<feature type="binding site" evidence="12">
    <location>
        <position position="131"/>
    </location>
    <ligand>
        <name>Mg(2+)</name>
        <dbReference type="ChEBI" id="CHEBI:18420"/>
    </ligand>
</feature>
<gene>
    <name evidence="12 16" type="primary">rnc</name>
    <name evidence="16" type="ORF">COU88_05390</name>
</gene>
<comment type="subunit">
    <text evidence="12">Homodimer.</text>
</comment>
<evidence type="ECO:0000256" key="12">
    <source>
        <dbReference type="HAMAP-Rule" id="MF_00104"/>
    </source>
</evidence>
<keyword evidence="8 12" id="KW-0378">Hydrolase</keyword>
<proteinExistence type="inferred from homology"/>
<evidence type="ECO:0000256" key="10">
    <source>
        <dbReference type="ARBA" id="ARBA00022884"/>
    </source>
</evidence>
<evidence type="ECO:0000256" key="11">
    <source>
        <dbReference type="ARBA" id="ARBA00049596"/>
    </source>
</evidence>
<sequence length="234" mass="26512">MAFLQKHRKMNNNLEELKVKLQIESVNDELFNQALTHPSFVNETPDAQTSYQRLEFLGDSVLSLLASEYIFLTFTTIDEGLLTDIRAALVRTEALAKISRKLGIGHYIHLSKGEMSNEGYENEKILADVLEAIIAVVYLDKGYESAKNFFLMHIASELETIMKNKLYVDPKTTFQEYAQANFKKTPRYDLLAYDEKRKHFTVGLYLGSKLFAKGGGKSKKSAQQEAAKKALADN</sequence>